<organism evidence="2 3">
    <name type="scientific">Molorchus minor</name>
    <dbReference type="NCBI Taxonomy" id="1323400"/>
    <lineage>
        <taxon>Eukaryota</taxon>
        <taxon>Metazoa</taxon>
        <taxon>Ecdysozoa</taxon>
        <taxon>Arthropoda</taxon>
        <taxon>Hexapoda</taxon>
        <taxon>Insecta</taxon>
        <taxon>Pterygota</taxon>
        <taxon>Neoptera</taxon>
        <taxon>Endopterygota</taxon>
        <taxon>Coleoptera</taxon>
        <taxon>Polyphaga</taxon>
        <taxon>Cucujiformia</taxon>
        <taxon>Chrysomeloidea</taxon>
        <taxon>Cerambycidae</taxon>
        <taxon>Lamiinae</taxon>
        <taxon>Monochamini</taxon>
        <taxon>Molorchus</taxon>
    </lineage>
</organism>
<protein>
    <submittedName>
        <fullName evidence="2">Uncharacterized protein</fullName>
    </submittedName>
</protein>
<name>A0ABQ9IXS0_9CUCU</name>
<feature type="compositionally biased region" description="Basic residues" evidence="1">
    <location>
        <begin position="164"/>
        <end position="175"/>
    </location>
</feature>
<proteinExistence type="predicted"/>
<evidence type="ECO:0000256" key="1">
    <source>
        <dbReference type="SAM" id="MobiDB-lite"/>
    </source>
</evidence>
<dbReference type="Proteomes" id="UP001162164">
    <property type="component" value="Unassembled WGS sequence"/>
</dbReference>
<dbReference type="EMBL" id="JAPWTJ010002002">
    <property type="protein sequence ID" value="KAJ8968412.1"/>
    <property type="molecule type" value="Genomic_DNA"/>
</dbReference>
<feature type="compositionally biased region" description="Basic residues" evidence="1">
    <location>
        <begin position="138"/>
        <end position="148"/>
    </location>
</feature>
<keyword evidence="3" id="KW-1185">Reference proteome</keyword>
<gene>
    <name evidence="2" type="ORF">NQ317_002249</name>
</gene>
<feature type="region of interest" description="Disordered" evidence="1">
    <location>
        <begin position="128"/>
        <end position="184"/>
    </location>
</feature>
<accession>A0ABQ9IXS0</accession>
<feature type="non-terminal residue" evidence="2">
    <location>
        <position position="1"/>
    </location>
</feature>
<comment type="caution">
    <text evidence="2">The sequence shown here is derived from an EMBL/GenBank/DDBJ whole genome shotgun (WGS) entry which is preliminary data.</text>
</comment>
<evidence type="ECO:0000313" key="2">
    <source>
        <dbReference type="EMBL" id="KAJ8968412.1"/>
    </source>
</evidence>
<reference evidence="2" key="1">
    <citation type="journal article" date="2023" name="Insect Mol. Biol.">
        <title>Genome sequencing provides insights into the evolution of gene families encoding plant cell wall-degrading enzymes in longhorned beetles.</title>
        <authorList>
            <person name="Shin N.R."/>
            <person name="Okamura Y."/>
            <person name="Kirsch R."/>
            <person name="Pauchet Y."/>
        </authorList>
    </citation>
    <scope>NUCLEOTIDE SEQUENCE</scope>
    <source>
        <strain evidence="2">MMC_N1</strain>
    </source>
</reference>
<evidence type="ECO:0000313" key="3">
    <source>
        <dbReference type="Proteomes" id="UP001162164"/>
    </source>
</evidence>
<sequence length="311" mass="36256">TRMGLQYVHEVNLEEGQPRMKYVMPLIRKKQRTLQKNKTEFCKYGVIKLPEPITNKQVELEFNVPSPEISSAKVMPRRATPSASWAYPYPQTEEELQLKKPKSGIYINETEKAEAVTDYDSFDLLYSKTPRPQIEKPGKRKKGKRRRVSGLGDISEEEEEGDRKRKRKKKKKKKKKGEEEEEGGKEISERDLYLAIAEQELAAEMGEGEGLGLESYLTKQFRRKVSQISAATSYQSRDIRSILSKEILEEPAINKYIQKFRRDSEIKRYQPKKRIFRRGTLESHSFTRVRQPTLKDFFFGSKEGTMHQGIL</sequence>